<dbReference type="EMBL" id="QEKO01000007">
    <property type="protein sequence ID" value="PVY60730.1"/>
    <property type="molecule type" value="Genomic_DNA"/>
</dbReference>
<dbReference type="InterPro" id="IPR000868">
    <property type="entry name" value="Isochorismatase-like_dom"/>
</dbReference>
<dbReference type="GO" id="GO:0016787">
    <property type="term" value="F:hydrolase activity"/>
    <property type="evidence" value="ECO:0007669"/>
    <property type="project" value="UniProtKB-KW"/>
</dbReference>
<evidence type="ECO:0000313" key="3">
    <source>
        <dbReference type="EMBL" id="PVY60730.1"/>
    </source>
</evidence>
<evidence type="ECO:0000259" key="2">
    <source>
        <dbReference type="Pfam" id="PF00857"/>
    </source>
</evidence>
<dbReference type="SUPFAM" id="SSF52499">
    <property type="entry name" value="Isochorismatase-like hydrolases"/>
    <property type="match status" value="1"/>
</dbReference>
<proteinExistence type="predicted"/>
<feature type="domain" description="Isochorismatase-like" evidence="2">
    <location>
        <begin position="11"/>
        <end position="201"/>
    </location>
</feature>
<dbReference type="OrthoDB" id="9781985at2"/>
<accession>A0A2U1CID5</accession>
<comment type="caution">
    <text evidence="3">The sequence shown here is derived from an EMBL/GenBank/DDBJ whole genome shotgun (WGS) entry which is preliminary data.</text>
</comment>
<sequence length="212" mass="23245">MALDKLDPARTALLFFDMLNGHIKKNDPKTDARYKPVIAAATRLLTEARQHGMMVAYAAANHRADNLTSAHTVRDTDGRLNPIPVDHPPEFKPVVAGGTWEAAVIDEIAPAPEDYLIPKYRWSAFYQTYLDLALRTRGIDTIIIAGGSTDVGVASTAYSARDMDYNLVLASDACSSPETDNHEQFMKRIFPRMGRVRTAEQIAAMIQAGAAA</sequence>
<dbReference type="Proteomes" id="UP000246145">
    <property type="component" value="Unassembled WGS sequence"/>
</dbReference>
<dbReference type="STRING" id="1231391.GCA_000308195_01620"/>
<dbReference type="AlphaFoldDB" id="A0A2U1CID5"/>
<name>A0A2U1CID5_9BURK</name>
<dbReference type="PANTHER" id="PTHR43540:SF7">
    <property type="entry name" value="ISOCHORISMATASE FAMILY PROTEIN YECD"/>
    <property type="match status" value="1"/>
</dbReference>
<dbReference type="Gene3D" id="3.40.50.850">
    <property type="entry name" value="Isochorismatase-like"/>
    <property type="match status" value="1"/>
</dbReference>
<organism evidence="3 4">
    <name type="scientific">Pusillimonas noertemannii</name>
    <dbReference type="NCBI Taxonomy" id="305977"/>
    <lineage>
        <taxon>Bacteria</taxon>
        <taxon>Pseudomonadati</taxon>
        <taxon>Pseudomonadota</taxon>
        <taxon>Betaproteobacteria</taxon>
        <taxon>Burkholderiales</taxon>
        <taxon>Alcaligenaceae</taxon>
        <taxon>Pusillimonas</taxon>
    </lineage>
</organism>
<evidence type="ECO:0000313" key="4">
    <source>
        <dbReference type="Proteomes" id="UP000246145"/>
    </source>
</evidence>
<protein>
    <submittedName>
        <fullName evidence="3">Nicotinamidase-related amidase</fullName>
    </submittedName>
</protein>
<dbReference type="Pfam" id="PF00857">
    <property type="entry name" value="Isochorismatase"/>
    <property type="match status" value="1"/>
</dbReference>
<evidence type="ECO:0000256" key="1">
    <source>
        <dbReference type="ARBA" id="ARBA00022801"/>
    </source>
</evidence>
<keyword evidence="4" id="KW-1185">Reference proteome</keyword>
<keyword evidence="1" id="KW-0378">Hydrolase</keyword>
<reference evidence="3 4" key="1">
    <citation type="submission" date="2018-04" db="EMBL/GenBank/DDBJ databases">
        <title>Genomic Encyclopedia of Type Strains, Phase IV (KMG-IV): sequencing the most valuable type-strain genomes for metagenomic binning, comparative biology and taxonomic classification.</title>
        <authorList>
            <person name="Goeker M."/>
        </authorList>
    </citation>
    <scope>NUCLEOTIDE SEQUENCE [LARGE SCALE GENOMIC DNA]</scope>
    <source>
        <strain evidence="3 4">DSM 10065</strain>
    </source>
</reference>
<gene>
    <name evidence="3" type="ORF">C7440_3528</name>
</gene>
<dbReference type="InterPro" id="IPR050272">
    <property type="entry name" value="Isochorismatase-like_hydrls"/>
</dbReference>
<dbReference type="CDD" id="cd00431">
    <property type="entry name" value="cysteine_hydrolases"/>
    <property type="match status" value="1"/>
</dbReference>
<dbReference type="InterPro" id="IPR036380">
    <property type="entry name" value="Isochorismatase-like_sf"/>
</dbReference>
<dbReference type="RefSeq" id="WP_017523980.1">
    <property type="nucleotide sequence ID" value="NZ_JACCEX010000012.1"/>
</dbReference>
<dbReference type="PANTHER" id="PTHR43540">
    <property type="entry name" value="PEROXYUREIDOACRYLATE/UREIDOACRYLATE AMIDOHYDROLASE-RELATED"/>
    <property type="match status" value="1"/>
</dbReference>